<protein>
    <submittedName>
        <fullName evidence="2">DUF2759 domain-containing protein</fullName>
    </submittedName>
</protein>
<gene>
    <name evidence="2" type="ORF">ACFYKT_03635</name>
</gene>
<keyword evidence="1" id="KW-0472">Membrane</keyword>
<name>A0ABW6JUC1_9BACI</name>
<keyword evidence="1" id="KW-0812">Transmembrane</keyword>
<keyword evidence="1" id="KW-1133">Transmembrane helix</keyword>
<dbReference type="InterPro" id="IPR024490">
    <property type="entry name" value="DUF2759"/>
</dbReference>
<evidence type="ECO:0000313" key="3">
    <source>
        <dbReference type="Proteomes" id="UP001601058"/>
    </source>
</evidence>
<keyword evidence="3" id="KW-1185">Reference proteome</keyword>
<sequence>MGIVIIFFLVAILAAYGAWSAFKNKNILGLIFAAGSFIVFGGFALLTLINSGYPAAH</sequence>
<dbReference type="Proteomes" id="UP001601058">
    <property type="component" value="Unassembled WGS sequence"/>
</dbReference>
<reference evidence="2 3" key="1">
    <citation type="submission" date="2024-08" db="EMBL/GenBank/DDBJ databases">
        <title>Two novel Cytobacillus novel species.</title>
        <authorList>
            <person name="Liu G."/>
        </authorList>
    </citation>
    <scope>NUCLEOTIDE SEQUENCE [LARGE SCALE GENOMIC DNA]</scope>
    <source>
        <strain evidence="2 3">FJAT-53684</strain>
    </source>
</reference>
<dbReference type="RefSeq" id="WP_389215594.1">
    <property type="nucleotide sequence ID" value="NZ_JBIACJ010000002.1"/>
</dbReference>
<accession>A0ABW6JUC1</accession>
<comment type="caution">
    <text evidence="2">The sequence shown here is derived from an EMBL/GenBank/DDBJ whole genome shotgun (WGS) entry which is preliminary data.</text>
</comment>
<proteinExistence type="predicted"/>
<feature type="transmembrane region" description="Helical" evidence="1">
    <location>
        <begin position="27"/>
        <end position="49"/>
    </location>
</feature>
<evidence type="ECO:0000256" key="1">
    <source>
        <dbReference type="SAM" id="Phobius"/>
    </source>
</evidence>
<evidence type="ECO:0000313" key="2">
    <source>
        <dbReference type="EMBL" id="MFE8695449.1"/>
    </source>
</evidence>
<dbReference type="EMBL" id="JBIACJ010000002">
    <property type="protein sequence ID" value="MFE8695449.1"/>
    <property type="molecule type" value="Genomic_DNA"/>
</dbReference>
<organism evidence="2 3">
    <name type="scientific">Cytobacillus mangrovibacter</name>
    <dbReference type="NCBI Taxonomy" id="3299024"/>
    <lineage>
        <taxon>Bacteria</taxon>
        <taxon>Bacillati</taxon>
        <taxon>Bacillota</taxon>
        <taxon>Bacilli</taxon>
        <taxon>Bacillales</taxon>
        <taxon>Bacillaceae</taxon>
        <taxon>Cytobacillus</taxon>
    </lineage>
</organism>
<dbReference type="Pfam" id="PF10958">
    <property type="entry name" value="DUF2759"/>
    <property type="match status" value="1"/>
</dbReference>